<sequence length="471" mass="55079">MTILVSDKKLFAIVLYSAFVNNEYITPMRDIWKNPWVMGTATASAIGLVGLIISPIILTAIIHGLGFGTGGIAASSFASWFMSLHGGIIARGSLLSILQSIGAAGLGTLGVTISSGFGATIGILIGAVGGSKLATYFNEIELNEFEKQTLGNLVQIEEGIIQNNHMIIFTLMPALLYNDIMLKCFIETFMTCSSFAESNLFRMDFKKAILKSEEEIKVNNIIYNLLIDDYEESRVKYIFHDDNLIGIKQFTPRYSDGQELLEYCPTRLMGYDLNLNNYQLSNNKINLLVEVWKYINGNVVINIDINKIRDQFQDQFQKFSNNIKLDDKTWDQFQDQIQKFSDYFHSINLDDKTWDQFQDQFQKFSDYFHNIKLDDKIWNQFQDKFQKFSDNFHKDRLNDKNWDQFHDQFHKFSDYFHKIRSDHKTWNQFQDQLQKFSDYFKLDDKTWDQYQDKFQNQFQKFQDYFHKIRLN</sequence>
<dbReference type="AlphaFoldDB" id="A0A397S429"/>
<dbReference type="GO" id="GO:0016020">
    <property type="term" value="C:membrane"/>
    <property type="evidence" value="ECO:0007669"/>
    <property type="project" value="UniProtKB-SubCell"/>
</dbReference>
<reference evidence="7 8" key="1">
    <citation type="submission" date="2018-06" db="EMBL/GenBank/DDBJ databases">
        <title>Comparative genomics reveals the genomic features of Rhizophagus irregularis, R. cerebriforme, R. diaphanum and Gigaspora rosea, and their symbiotic lifestyle signature.</title>
        <authorList>
            <person name="Morin E."/>
            <person name="San Clemente H."/>
            <person name="Chen E.C.H."/>
            <person name="De La Providencia I."/>
            <person name="Hainaut M."/>
            <person name="Kuo A."/>
            <person name="Kohler A."/>
            <person name="Murat C."/>
            <person name="Tang N."/>
            <person name="Roy S."/>
            <person name="Loubradou J."/>
            <person name="Henrissat B."/>
            <person name="Grigoriev I.V."/>
            <person name="Corradi N."/>
            <person name="Roux C."/>
            <person name="Martin F.M."/>
        </authorList>
    </citation>
    <scope>NUCLEOTIDE SEQUENCE [LARGE SCALE GENOMIC DNA]</scope>
    <source>
        <strain evidence="7 8">DAOM 227022</strain>
    </source>
</reference>
<comment type="caution">
    <text evidence="7">The sequence shown here is derived from an EMBL/GenBank/DDBJ whole genome shotgun (WGS) entry which is preliminary data.</text>
</comment>
<evidence type="ECO:0000313" key="7">
    <source>
        <dbReference type="EMBL" id="RIA79115.1"/>
    </source>
</evidence>
<evidence type="ECO:0000256" key="3">
    <source>
        <dbReference type="ARBA" id="ARBA00022692"/>
    </source>
</evidence>
<evidence type="ECO:0000256" key="6">
    <source>
        <dbReference type="SAM" id="Phobius"/>
    </source>
</evidence>
<dbReference type="InterPro" id="IPR038213">
    <property type="entry name" value="IFI6/IFI27-like_sf"/>
</dbReference>
<keyword evidence="5 6" id="KW-0472">Membrane</keyword>
<dbReference type="Pfam" id="PF06140">
    <property type="entry name" value="Ifi-6-16"/>
    <property type="match status" value="1"/>
</dbReference>
<dbReference type="Gene3D" id="6.10.110.10">
    <property type="match status" value="1"/>
</dbReference>
<evidence type="ECO:0000256" key="5">
    <source>
        <dbReference type="ARBA" id="ARBA00023136"/>
    </source>
</evidence>
<keyword evidence="4 6" id="KW-1133">Transmembrane helix</keyword>
<feature type="transmembrane region" description="Helical" evidence="6">
    <location>
        <begin position="101"/>
        <end position="128"/>
    </location>
</feature>
<comment type="similarity">
    <text evidence="2">Belongs to the IFI6/IFI27 family.</text>
</comment>
<proteinExistence type="inferred from homology"/>
<organism evidence="7 8">
    <name type="scientific">Glomus cerebriforme</name>
    <dbReference type="NCBI Taxonomy" id="658196"/>
    <lineage>
        <taxon>Eukaryota</taxon>
        <taxon>Fungi</taxon>
        <taxon>Fungi incertae sedis</taxon>
        <taxon>Mucoromycota</taxon>
        <taxon>Glomeromycotina</taxon>
        <taxon>Glomeromycetes</taxon>
        <taxon>Glomerales</taxon>
        <taxon>Glomeraceae</taxon>
        <taxon>Glomus</taxon>
    </lineage>
</organism>
<evidence type="ECO:0000256" key="1">
    <source>
        <dbReference type="ARBA" id="ARBA00004141"/>
    </source>
</evidence>
<comment type="subcellular location">
    <subcellularLocation>
        <location evidence="1">Membrane</location>
        <topology evidence="1">Multi-pass membrane protein</topology>
    </subcellularLocation>
</comment>
<accession>A0A397S429</accession>
<dbReference type="EMBL" id="QKYT01001542">
    <property type="protein sequence ID" value="RIA79115.1"/>
    <property type="molecule type" value="Genomic_DNA"/>
</dbReference>
<dbReference type="PANTHER" id="PTHR16932:SF18">
    <property type="entry name" value="INTERFERON, ALPHA-INDUCIBLE PROTEIN 27-LIKE 2"/>
    <property type="match status" value="1"/>
</dbReference>
<evidence type="ECO:0000256" key="2">
    <source>
        <dbReference type="ARBA" id="ARBA00007262"/>
    </source>
</evidence>
<keyword evidence="8" id="KW-1185">Reference proteome</keyword>
<feature type="transmembrane region" description="Helical" evidence="6">
    <location>
        <begin position="68"/>
        <end position="89"/>
    </location>
</feature>
<evidence type="ECO:0000256" key="4">
    <source>
        <dbReference type="ARBA" id="ARBA00022989"/>
    </source>
</evidence>
<dbReference type="PANTHER" id="PTHR16932">
    <property type="entry name" value="INTERFERON ALPHA-INDUCIBLE PROTEIN 27"/>
    <property type="match status" value="1"/>
</dbReference>
<dbReference type="OrthoDB" id="2401555at2759"/>
<dbReference type="Proteomes" id="UP000265703">
    <property type="component" value="Unassembled WGS sequence"/>
</dbReference>
<keyword evidence="3 6" id="KW-0812">Transmembrane</keyword>
<feature type="transmembrane region" description="Helical" evidence="6">
    <location>
        <begin position="36"/>
        <end position="62"/>
    </location>
</feature>
<evidence type="ECO:0000313" key="8">
    <source>
        <dbReference type="Proteomes" id="UP000265703"/>
    </source>
</evidence>
<gene>
    <name evidence="7" type="ORF">C1645_841487</name>
</gene>
<name>A0A397S429_9GLOM</name>
<protein>
    <submittedName>
        <fullName evidence="7">Uncharacterized protein</fullName>
    </submittedName>
</protein>
<dbReference type="InterPro" id="IPR009311">
    <property type="entry name" value="IFI6/IFI27-like"/>
</dbReference>